<comment type="caution">
    <text evidence="1">The sequence shown here is derived from an EMBL/GenBank/DDBJ whole genome shotgun (WGS) entry which is preliminary data.</text>
</comment>
<protein>
    <submittedName>
        <fullName evidence="1">Alkyl hydroperoxide reductase</fullName>
    </submittedName>
</protein>
<dbReference type="Gene3D" id="3.40.30.10">
    <property type="entry name" value="Glutaredoxin"/>
    <property type="match status" value="1"/>
</dbReference>
<dbReference type="EMBL" id="BONQ01000125">
    <property type="protein sequence ID" value="GIG49769.1"/>
    <property type="molecule type" value="Genomic_DNA"/>
</dbReference>
<reference evidence="1" key="1">
    <citation type="submission" date="2021-01" db="EMBL/GenBank/DDBJ databases">
        <title>Whole genome shotgun sequence of Dactylosporangium siamense NBRC 106093.</title>
        <authorList>
            <person name="Komaki H."/>
            <person name="Tamura T."/>
        </authorList>
    </citation>
    <scope>NUCLEOTIDE SEQUENCE</scope>
    <source>
        <strain evidence="1">NBRC 106093</strain>
    </source>
</reference>
<gene>
    <name evidence="1" type="ORF">Dsi01nite_078100</name>
</gene>
<dbReference type="RefSeq" id="WP_239136495.1">
    <property type="nucleotide sequence ID" value="NZ_BAAAVW010000008.1"/>
</dbReference>
<dbReference type="Proteomes" id="UP000660611">
    <property type="component" value="Unassembled WGS sequence"/>
</dbReference>
<proteinExistence type="predicted"/>
<evidence type="ECO:0000313" key="1">
    <source>
        <dbReference type="EMBL" id="GIG49769.1"/>
    </source>
</evidence>
<organism evidence="1 2">
    <name type="scientific">Dactylosporangium siamense</name>
    <dbReference type="NCBI Taxonomy" id="685454"/>
    <lineage>
        <taxon>Bacteria</taxon>
        <taxon>Bacillati</taxon>
        <taxon>Actinomycetota</taxon>
        <taxon>Actinomycetes</taxon>
        <taxon>Micromonosporales</taxon>
        <taxon>Micromonosporaceae</taxon>
        <taxon>Dactylosporangium</taxon>
    </lineage>
</organism>
<evidence type="ECO:0000313" key="2">
    <source>
        <dbReference type="Proteomes" id="UP000660611"/>
    </source>
</evidence>
<dbReference type="SUPFAM" id="SSF52833">
    <property type="entry name" value="Thioredoxin-like"/>
    <property type="match status" value="1"/>
</dbReference>
<dbReference type="CDD" id="cd02970">
    <property type="entry name" value="PRX_like2"/>
    <property type="match status" value="1"/>
</dbReference>
<dbReference type="InterPro" id="IPR036249">
    <property type="entry name" value="Thioredoxin-like_sf"/>
</dbReference>
<dbReference type="InterPro" id="IPR032801">
    <property type="entry name" value="PXL2A/B/C"/>
</dbReference>
<keyword evidence="2" id="KW-1185">Reference proteome</keyword>
<accession>A0A919PT88</accession>
<sequence>MVTQQMGRRLVAGQEIPATALTAVDGAAVDVPDPGRLVHLQFRRFAGCPVCNLHLRSITRRHDEIAAAGIREVVVFHSSEQELRPHVADLPFAVIADPGKRLYVRYGVEAGRRALLNPRVWVRIVQGIARDLPAILRRGKPAPALQQPNGRLGLPADFLIAGDGRLLAVRYGTHAYDQWSVDELLTLARAETGPR</sequence>
<dbReference type="Pfam" id="PF13911">
    <property type="entry name" value="AhpC-TSA_2"/>
    <property type="match status" value="1"/>
</dbReference>
<dbReference type="AlphaFoldDB" id="A0A919PT88"/>
<name>A0A919PT88_9ACTN</name>